<gene>
    <name evidence="3" type="ORF">MZV50_15535</name>
</gene>
<evidence type="ECO:0000256" key="2">
    <source>
        <dbReference type="SAM" id="SignalP"/>
    </source>
</evidence>
<feature type="signal peptide" evidence="2">
    <location>
        <begin position="1"/>
        <end position="17"/>
    </location>
</feature>
<dbReference type="Proteomes" id="UP001057520">
    <property type="component" value="Chromosome"/>
</dbReference>
<reference evidence="3 4" key="1">
    <citation type="submission" date="2022-04" db="EMBL/GenBank/DDBJ databases">
        <title>Genome sequence of soybean root-associated Caulobacter segnis RL271.</title>
        <authorList>
            <person name="Longley R."/>
            <person name="Bonito G."/>
            <person name="Trigodet F."/>
            <person name="Crosson S."/>
            <person name="Fiebig A."/>
        </authorList>
    </citation>
    <scope>NUCLEOTIDE SEQUENCE [LARGE SCALE GENOMIC DNA]</scope>
    <source>
        <strain evidence="3 4">RL271</strain>
    </source>
</reference>
<keyword evidence="2" id="KW-0732">Signal</keyword>
<evidence type="ECO:0000313" key="4">
    <source>
        <dbReference type="Proteomes" id="UP001057520"/>
    </source>
</evidence>
<sequence length="162" mass="16848">MRIWRLSLIMLALAATAACNNRGDKDTAKASKPPAASATPATELVSLAWRPANADQNLQAFELQLAGAEVIAICRTPPGWDLKAARGRIKGFATVGAAFISVDDLEDLDGLFLIRHHPGEAFGVSGKLVTGAYTGEAGQTESQAAPALLSGRPAEQCPPAKG</sequence>
<feature type="chain" id="PRO_5045306850" description="Lipoprotein" evidence="2">
    <location>
        <begin position="18"/>
        <end position="162"/>
    </location>
</feature>
<organism evidence="3 4">
    <name type="scientific">Caulobacter segnis</name>
    <dbReference type="NCBI Taxonomy" id="88688"/>
    <lineage>
        <taxon>Bacteria</taxon>
        <taxon>Pseudomonadati</taxon>
        <taxon>Pseudomonadota</taxon>
        <taxon>Alphaproteobacteria</taxon>
        <taxon>Caulobacterales</taxon>
        <taxon>Caulobacteraceae</taxon>
        <taxon>Caulobacter</taxon>
    </lineage>
</organism>
<dbReference type="PROSITE" id="PS51257">
    <property type="entry name" value="PROKAR_LIPOPROTEIN"/>
    <property type="match status" value="1"/>
</dbReference>
<name>A0ABY4ZMJ6_9CAUL</name>
<proteinExistence type="predicted"/>
<accession>A0ABY4ZMJ6</accession>
<protein>
    <recommendedName>
        <fullName evidence="5">Lipoprotein</fullName>
    </recommendedName>
</protein>
<feature type="region of interest" description="Disordered" evidence="1">
    <location>
        <begin position="140"/>
        <end position="162"/>
    </location>
</feature>
<evidence type="ECO:0000256" key="1">
    <source>
        <dbReference type="SAM" id="MobiDB-lite"/>
    </source>
</evidence>
<keyword evidence="4" id="KW-1185">Reference proteome</keyword>
<dbReference type="EMBL" id="CP096040">
    <property type="protein sequence ID" value="USQ94022.1"/>
    <property type="molecule type" value="Genomic_DNA"/>
</dbReference>
<evidence type="ECO:0000313" key="3">
    <source>
        <dbReference type="EMBL" id="USQ94022.1"/>
    </source>
</evidence>
<evidence type="ECO:0008006" key="5">
    <source>
        <dbReference type="Google" id="ProtNLM"/>
    </source>
</evidence>